<accession>A0ABQ9K5N9</accession>
<dbReference type="InterPro" id="IPR058779">
    <property type="entry name" value="Ig_NUP210_13th"/>
</dbReference>
<proteinExistence type="predicted"/>
<dbReference type="Pfam" id="PF25354">
    <property type="entry name" value="Ig_NUP210_16th"/>
    <property type="match status" value="1"/>
</dbReference>
<gene>
    <name evidence="4" type="ORF">NQ317_010693</name>
</gene>
<keyword evidence="5" id="KW-1185">Reference proteome</keyword>
<dbReference type="Pfam" id="PF22959">
    <property type="entry name" value="Ig_NUP210_15th"/>
    <property type="match status" value="1"/>
</dbReference>
<protein>
    <submittedName>
        <fullName evidence="4">Uncharacterized protein</fullName>
    </submittedName>
</protein>
<comment type="caution">
    <text evidence="4">The sequence shown here is derived from an EMBL/GenBank/DDBJ whole genome shotgun (WGS) entry which is preliminary data.</text>
</comment>
<dbReference type="InterPro" id="IPR045197">
    <property type="entry name" value="NUP210-like"/>
</dbReference>
<evidence type="ECO:0000259" key="2">
    <source>
        <dbReference type="Pfam" id="PF25354"/>
    </source>
</evidence>
<feature type="domain" description="NUP210 Ig-like" evidence="3">
    <location>
        <begin position="7"/>
        <end position="85"/>
    </location>
</feature>
<reference evidence="4" key="1">
    <citation type="journal article" date="2023" name="Insect Mol. Biol.">
        <title>Genome sequencing provides insights into the evolution of gene families encoding plant cell wall-degrading enzymes in longhorned beetles.</title>
        <authorList>
            <person name="Shin N.R."/>
            <person name="Okamura Y."/>
            <person name="Kirsch R."/>
            <person name="Pauchet Y."/>
        </authorList>
    </citation>
    <scope>NUCLEOTIDE SEQUENCE</scope>
    <source>
        <strain evidence="4">MMC_N1</strain>
    </source>
</reference>
<dbReference type="InterPro" id="IPR055094">
    <property type="entry name" value="NUP210_Ig15"/>
</dbReference>
<dbReference type="PANTHER" id="PTHR23019">
    <property type="entry name" value="NUCLEAR PORE MEMBRANE GLYCOPROTEIN GP210-RELATED"/>
    <property type="match status" value="1"/>
</dbReference>
<evidence type="ECO:0000259" key="3">
    <source>
        <dbReference type="Pfam" id="PF26181"/>
    </source>
</evidence>
<name>A0ABQ9K5N9_9CUCU</name>
<dbReference type="Proteomes" id="UP001162164">
    <property type="component" value="Unassembled WGS sequence"/>
</dbReference>
<evidence type="ECO:0000313" key="5">
    <source>
        <dbReference type="Proteomes" id="UP001162164"/>
    </source>
</evidence>
<dbReference type="PANTHER" id="PTHR23019:SF0">
    <property type="entry name" value="NUCLEAR PORE MEMBRANE GLYCOPROTEIN 210"/>
    <property type="match status" value="1"/>
</dbReference>
<evidence type="ECO:0000313" key="4">
    <source>
        <dbReference type="EMBL" id="KAJ8985936.1"/>
    </source>
</evidence>
<evidence type="ECO:0000259" key="1">
    <source>
        <dbReference type="Pfam" id="PF22959"/>
    </source>
</evidence>
<organism evidence="4 5">
    <name type="scientific">Molorchus minor</name>
    <dbReference type="NCBI Taxonomy" id="1323400"/>
    <lineage>
        <taxon>Eukaryota</taxon>
        <taxon>Metazoa</taxon>
        <taxon>Ecdysozoa</taxon>
        <taxon>Arthropoda</taxon>
        <taxon>Hexapoda</taxon>
        <taxon>Insecta</taxon>
        <taxon>Pterygota</taxon>
        <taxon>Neoptera</taxon>
        <taxon>Endopterygota</taxon>
        <taxon>Coleoptera</taxon>
        <taxon>Polyphaga</taxon>
        <taxon>Cucujiformia</taxon>
        <taxon>Chrysomeloidea</taxon>
        <taxon>Cerambycidae</taxon>
        <taxon>Lamiinae</taxon>
        <taxon>Monochamini</taxon>
        <taxon>Molorchus</taxon>
    </lineage>
</organism>
<feature type="domain" description="NUP210 Ig-like" evidence="2">
    <location>
        <begin position="301"/>
        <end position="355"/>
    </location>
</feature>
<dbReference type="InterPro" id="IPR057586">
    <property type="entry name" value="Ig_NUP210_16th"/>
</dbReference>
<dbReference type="EMBL" id="JAPWTJ010000005">
    <property type="protein sequence ID" value="KAJ8985936.1"/>
    <property type="molecule type" value="Genomic_DNA"/>
</dbReference>
<feature type="domain" description="NUP210 Ig-like" evidence="1">
    <location>
        <begin position="195"/>
        <end position="292"/>
    </location>
</feature>
<dbReference type="Pfam" id="PF26181">
    <property type="entry name" value="Ig_NUP210_13th"/>
    <property type="match status" value="1"/>
</dbReference>
<sequence>MILGSHGDPPLFFKWTVDDKLLVDLSGAFHPIGVFKKKADRVAIKVLGLQPGKTRLFLNVTVPGLSADKQNIESVMLSAYLDIEVIMKLRLEYPDFPVKKLNMAPFSQIQLRTNLDTAGHKIVYCIPKLPGKQVPSTEVLADKSVTSDIIVTVSPTGLLQAHGTIGYALLIIIATDELGLKQKVSMVVNVKPIYYMNLNVIANWRIHSDSPLRAVPLGTEFILKASFHDDLGNKFHAGPTELMVKTSRCDLIKVEDIGDASVKVYTKKPGNTMLKAWAEGIEKTTDYVRINVEQAVRPILDHLTTGDIVCLFTPVVSEYNAPGTWRSSDSSLVTINPALDIAFVGNKEGVVSLTHSFLLSAPIQVQIYPVSIIEWMEDPFLLLTNGQIHKVERVVLVLQSEKSVGTKTNNLIQGWRCRTDVRKLISPGGFKCFMKFSNESVSINIEQVFNITSSWVPDTGIGFYGQYACKFVNLGVNGSEIATLHTNVTLWATTDDFETESAHLNIKFLPQFHVPLEIILDETTNTGDLVVIGHPEVLSVIEVTPADSSIVYVDSGKQVNETAITYNIQLVDYHWRLAELEDAMGIIVSCLRPVQSVMIESNIGRTLLVELLFFFNSWPYLCFDVDYLADFNGVCFAAYSHRYFINAFEWSIPGKLCQYRRISPSDQFRTAILAVLLWLNLLELHASRCECKRKSRSIYDDQFCRKSTNFRSSLCS</sequence>